<reference evidence="4 5" key="1">
    <citation type="submission" date="2016-10" db="EMBL/GenBank/DDBJ databases">
        <authorList>
            <person name="de Groot N.N."/>
        </authorList>
    </citation>
    <scope>NUCLEOTIDE SEQUENCE [LARGE SCALE GENOMIC DNA]</scope>
    <source>
        <strain evidence="4 5">CGMCC 4.3491</strain>
    </source>
</reference>
<dbReference type="GO" id="GO:0003700">
    <property type="term" value="F:DNA-binding transcription factor activity"/>
    <property type="evidence" value="ECO:0007669"/>
    <property type="project" value="TreeGrafter"/>
</dbReference>
<dbReference type="PANTHER" id="PTHR30055">
    <property type="entry name" value="HTH-TYPE TRANSCRIPTIONAL REGULATOR RUTR"/>
    <property type="match status" value="1"/>
</dbReference>
<dbReference type="InterPro" id="IPR001647">
    <property type="entry name" value="HTH_TetR"/>
</dbReference>
<dbReference type="RefSeq" id="WP_092557641.1">
    <property type="nucleotide sequence ID" value="NZ_FNPZ01000006.1"/>
</dbReference>
<keyword evidence="1 2" id="KW-0238">DNA-binding</keyword>
<accession>A0A1H3TLI5</accession>
<dbReference type="SUPFAM" id="SSF46689">
    <property type="entry name" value="Homeodomain-like"/>
    <property type="match status" value="1"/>
</dbReference>
<organism evidence="4 5">
    <name type="scientific">Herbiconiux ginsengi</name>
    <dbReference type="NCBI Taxonomy" id="381665"/>
    <lineage>
        <taxon>Bacteria</taxon>
        <taxon>Bacillati</taxon>
        <taxon>Actinomycetota</taxon>
        <taxon>Actinomycetes</taxon>
        <taxon>Micrococcales</taxon>
        <taxon>Microbacteriaceae</taxon>
        <taxon>Herbiconiux</taxon>
    </lineage>
</organism>
<dbReference type="Pfam" id="PF00440">
    <property type="entry name" value="TetR_N"/>
    <property type="match status" value="1"/>
</dbReference>
<feature type="DNA-binding region" description="H-T-H motif" evidence="2">
    <location>
        <begin position="36"/>
        <end position="55"/>
    </location>
</feature>
<proteinExistence type="predicted"/>
<dbReference type="InterPro" id="IPR009057">
    <property type="entry name" value="Homeodomain-like_sf"/>
</dbReference>
<sequence>MAKRGRPTATERAERRERILDAAVAQFSARGFGATTLDEVAAASGVTKRTLYVDVGDKAALFAAAVEREHDRIQMAATDAGTLIDVATEMVLVLHSDSAVALHRSIIAEAPRFPEVAREFYSAGPQHSIDLLARHLPGRRDAPGRAASLPSAAALYSLLLGEPHRRRLLALDPAPSRSQARAHALAATTLLALPLGGTSRSAPPSPPSPGT</sequence>
<feature type="domain" description="HTH tetR-type" evidence="3">
    <location>
        <begin position="13"/>
        <end position="73"/>
    </location>
</feature>
<protein>
    <submittedName>
        <fullName evidence="4">Transcriptional regulator, TetR family</fullName>
    </submittedName>
</protein>
<dbReference type="InterPro" id="IPR050109">
    <property type="entry name" value="HTH-type_TetR-like_transc_reg"/>
</dbReference>
<gene>
    <name evidence="4" type="ORF">SAMN05216554_4268</name>
</gene>
<dbReference type="GO" id="GO:0000976">
    <property type="term" value="F:transcription cis-regulatory region binding"/>
    <property type="evidence" value="ECO:0007669"/>
    <property type="project" value="TreeGrafter"/>
</dbReference>
<dbReference type="PANTHER" id="PTHR30055:SF146">
    <property type="entry name" value="HTH-TYPE TRANSCRIPTIONAL DUAL REGULATOR CECR"/>
    <property type="match status" value="1"/>
</dbReference>
<dbReference type="Proteomes" id="UP000198891">
    <property type="component" value="Unassembled WGS sequence"/>
</dbReference>
<keyword evidence="5" id="KW-1185">Reference proteome</keyword>
<dbReference type="EMBL" id="FNPZ01000006">
    <property type="protein sequence ID" value="SDZ50515.1"/>
    <property type="molecule type" value="Genomic_DNA"/>
</dbReference>
<dbReference type="InterPro" id="IPR039536">
    <property type="entry name" value="TetR_C_Proteobacteria"/>
</dbReference>
<evidence type="ECO:0000313" key="4">
    <source>
        <dbReference type="EMBL" id="SDZ50515.1"/>
    </source>
</evidence>
<dbReference type="PROSITE" id="PS50977">
    <property type="entry name" value="HTH_TETR_2"/>
    <property type="match status" value="1"/>
</dbReference>
<dbReference type="Pfam" id="PF14246">
    <property type="entry name" value="TetR_C_7"/>
    <property type="match status" value="1"/>
</dbReference>
<dbReference type="OrthoDB" id="7186128at2"/>
<dbReference type="Gene3D" id="1.10.357.10">
    <property type="entry name" value="Tetracycline Repressor, domain 2"/>
    <property type="match status" value="1"/>
</dbReference>
<evidence type="ECO:0000313" key="5">
    <source>
        <dbReference type="Proteomes" id="UP000198891"/>
    </source>
</evidence>
<evidence type="ECO:0000256" key="2">
    <source>
        <dbReference type="PROSITE-ProRule" id="PRU00335"/>
    </source>
</evidence>
<dbReference type="AlphaFoldDB" id="A0A1H3TLI5"/>
<evidence type="ECO:0000259" key="3">
    <source>
        <dbReference type="PROSITE" id="PS50977"/>
    </source>
</evidence>
<dbReference type="PRINTS" id="PR00455">
    <property type="entry name" value="HTHTETR"/>
</dbReference>
<name>A0A1H3TLI5_9MICO</name>
<evidence type="ECO:0000256" key="1">
    <source>
        <dbReference type="ARBA" id="ARBA00023125"/>
    </source>
</evidence>